<proteinExistence type="predicted"/>
<feature type="region of interest" description="Disordered" evidence="4">
    <location>
        <begin position="435"/>
        <end position="458"/>
    </location>
</feature>
<reference evidence="5 6" key="1">
    <citation type="submission" date="2019-06" db="EMBL/GenBank/DDBJ databases">
        <title>Whole genome sequence for Cellvibrionaceae sp. R142.</title>
        <authorList>
            <person name="Wang G."/>
        </authorList>
    </citation>
    <scope>NUCLEOTIDE SEQUENCE [LARGE SCALE GENOMIC DNA]</scope>
    <source>
        <strain evidence="5 6">R142</strain>
    </source>
</reference>
<keyword evidence="6" id="KW-1185">Reference proteome</keyword>
<evidence type="ECO:0000256" key="3">
    <source>
        <dbReference type="ARBA" id="ARBA00023180"/>
    </source>
</evidence>
<dbReference type="RefSeq" id="WP_142905501.1">
    <property type="nucleotide sequence ID" value="NZ_ML660096.1"/>
</dbReference>
<evidence type="ECO:0000256" key="4">
    <source>
        <dbReference type="SAM" id="MobiDB-lite"/>
    </source>
</evidence>
<keyword evidence="1" id="KW-0732">Signal</keyword>
<organism evidence="5 6">
    <name type="scientific">Exilibacterium tricleocarpae</name>
    <dbReference type="NCBI Taxonomy" id="2591008"/>
    <lineage>
        <taxon>Bacteria</taxon>
        <taxon>Pseudomonadati</taxon>
        <taxon>Pseudomonadota</taxon>
        <taxon>Gammaproteobacteria</taxon>
        <taxon>Cellvibrionales</taxon>
        <taxon>Cellvibrionaceae</taxon>
        <taxon>Exilibacterium</taxon>
    </lineage>
</organism>
<dbReference type="InterPro" id="IPR013519">
    <property type="entry name" value="Int_alpha_beta-p"/>
</dbReference>
<dbReference type="Proteomes" id="UP000319732">
    <property type="component" value="Unassembled WGS sequence"/>
</dbReference>
<evidence type="ECO:0008006" key="7">
    <source>
        <dbReference type="Google" id="ProtNLM"/>
    </source>
</evidence>
<dbReference type="InterPro" id="IPR011043">
    <property type="entry name" value="Gal_Oxase/kelch_b-propeller"/>
</dbReference>
<dbReference type="PANTHER" id="PTHR36220:SF1">
    <property type="entry name" value="GAMMA TUBULIN COMPLEX COMPONENT C-TERMINAL DOMAIN-CONTAINING PROTEIN"/>
    <property type="match status" value="1"/>
</dbReference>
<dbReference type="InterPro" id="IPR013517">
    <property type="entry name" value="FG-GAP"/>
</dbReference>
<comment type="caution">
    <text evidence="5">The sequence shown here is derived from an EMBL/GenBank/DDBJ whole genome shotgun (WGS) entry which is preliminary data.</text>
</comment>
<keyword evidence="3" id="KW-0325">Glycoprotein</keyword>
<accession>A0A545TAP9</accession>
<evidence type="ECO:0000313" key="5">
    <source>
        <dbReference type="EMBL" id="TQV74278.1"/>
    </source>
</evidence>
<dbReference type="Gene3D" id="2.130.10.130">
    <property type="entry name" value="Integrin alpha, N-terminal"/>
    <property type="match status" value="3"/>
</dbReference>
<dbReference type="AlphaFoldDB" id="A0A545TAP9"/>
<evidence type="ECO:0000256" key="2">
    <source>
        <dbReference type="ARBA" id="ARBA00022737"/>
    </source>
</evidence>
<name>A0A545TAP9_9GAMM</name>
<keyword evidence="2" id="KW-0677">Repeat</keyword>
<feature type="region of interest" description="Disordered" evidence="4">
    <location>
        <begin position="572"/>
        <end position="600"/>
    </location>
</feature>
<dbReference type="SUPFAM" id="SSF50965">
    <property type="entry name" value="Galactose oxidase, central domain"/>
    <property type="match status" value="1"/>
</dbReference>
<sequence>MSGPIINNRTHRWSNYRRLTVCAALVVLLSACSDDDDDDDGDGEPPSAAPTVTVEGNTRQLLFDWEPVSGTNSYRLLHNPDGESGFSAITGDLGFTEVGLEVSPHRFDWDAAEFMVEACNRAGCKQSETLTVDEQMLDTIGYFKAFNTDAGDGFGYSVAMSANGSTLAIGAYGEDSATRNINGNPNNNVEGENSGAVYIFVRNRQQWTQQAYIKPGNTGAGDQFGFSVALSANGNTLVVGSPYEDSSSAGGGGQNDDLEDSGAVYLFTRSGDGWSQETLFKANNSGAFDNYGWSVAIDGEGRTLAVGATGEDSADGDSQNDDTAEAAGAVYLYDFSTDDGWEFSRYLKAVTPTAGDNFGFSLALDINGDTLAVGVPYDDGGGDTREDAGAVYVYLEREKEWTLQAYLQASNSEIGDLFGYSVSLSDNGDTLAAGASGEASNATGIDGNEGDNSSPGAGAAYIFTRSEDTWAQQTYLKASNTEESDNFGAAVALSGSGTTLAVGAPLEASAAAGIDGDQTDESEGGAGAAYFFTFADDEWTQQSYVKAINPEQEDGFGTAIALSRNGTLMAIGAPGEDGNDTGTGGEPDNMADDAGAVYLH</sequence>
<evidence type="ECO:0000256" key="1">
    <source>
        <dbReference type="ARBA" id="ARBA00022729"/>
    </source>
</evidence>
<dbReference type="PROSITE" id="PS51470">
    <property type="entry name" value="FG_GAP"/>
    <property type="match status" value="1"/>
</dbReference>
<evidence type="ECO:0000313" key="6">
    <source>
        <dbReference type="Proteomes" id="UP000319732"/>
    </source>
</evidence>
<gene>
    <name evidence="5" type="ORF">FKG94_16885</name>
</gene>
<dbReference type="EMBL" id="VHSG01000017">
    <property type="protein sequence ID" value="TQV74278.1"/>
    <property type="molecule type" value="Genomic_DNA"/>
</dbReference>
<protein>
    <recommendedName>
        <fullName evidence="7">Integrin</fullName>
    </recommendedName>
</protein>
<dbReference type="OrthoDB" id="9782766at2"/>
<dbReference type="PANTHER" id="PTHR36220">
    <property type="entry name" value="UNNAMED PRODUCT"/>
    <property type="match status" value="1"/>
</dbReference>
<dbReference type="SMART" id="SM00191">
    <property type="entry name" value="Int_alpha"/>
    <property type="match status" value="6"/>
</dbReference>
<dbReference type="InterPro" id="IPR028994">
    <property type="entry name" value="Integrin_alpha_N"/>
</dbReference>
<dbReference type="Pfam" id="PF14312">
    <property type="entry name" value="FG-GAP_2"/>
    <property type="match status" value="7"/>
</dbReference>